<accession>A0A380GJB6</accession>
<dbReference type="PROSITE" id="PS51118">
    <property type="entry name" value="HTH_HXLR"/>
    <property type="match status" value="1"/>
</dbReference>
<evidence type="ECO:0000259" key="4">
    <source>
        <dbReference type="PROSITE" id="PS51118"/>
    </source>
</evidence>
<protein>
    <submittedName>
        <fullName evidence="5">Putative transcriptional regulator</fullName>
    </submittedName>
</protein>
<gene>
    <name evidence="5" type="primary">hxlR_1</name>
    <name evidence="5" type="ORF">NCTC13834_00126</name>
</gene>
<dbReference type="PANTHER" id="PTHR33204">
    <property type="entry name" value="TRANSCRIPTIONAL REGULATOR, MARR FAMILY"/>
    <property type="match status" value="1"/>
</dbReference>
<evidence type="ECO:0000313" key="5">
    <source>
        <dbReference type="EMBL" id="SUM53843.1"/>
    </source>
</evidence>
<dbReference type="Gene3D" id="1.10.10.10">
    <property type="entry name" value="Winged helix-like DNA-binding domain superfamily/Winged helix DNA-binding domain"/>
    <property type="match status" value="1"/>
</dbReference>
<dbReference type="CDD" id="cd00090">
    <property type="entry name" value="HTH_ARSR"/>
    <property type="match status" value="1"/>
</dbReference>
<dbReference type="EMBL" id="UHDS01000001">
    <property type="protein sequence ID" value="SUM53843.1"/>
    <property type="molecule type" value="Genomic_DNA"/>
</dbReference>
<reference evidence="5 6" key="1">
    <citation type="submission" date="2018-06" db="EMBL/GenBank/DDBJ databases">
        <authorList>
            <consortium name="Pathogen Informatics"/>
            <person name="Doyle S."/>
        </authorList>
    </citation>
    <scope>NUCLEOTIDE SEQUENCE [LARGE SCALE GENOMIC DNA]</scope>
    <source>
        <strain evidence="5 6">NCTC13834</strain>
    </source>
</reference>
<feature type="domain" description="HTH hxlR-type" evidence="4">
    <location>
        <begin position="35"/>
        <end position="129"/>
    </location>
</feature>
<dbReference type="SUPFAM" id="SSF46785">
    <property type="entry name" value="Winged helix' DNA-binding domain"/>
    <property type="match status" value="1"/>
</dbReference>
<dbReference type="PANTHER" id="PTHR33204:SF29">
    <property type="entry name" value="TRANSCRIPTIONAL REGULATOR"/>
    <property type="match status" value="1"/>
</dbReference>
<evidence type="ECO:0000313" key="6">
    <source>
        <dbReference type="Proteomes" id="UP000254412"/>
    </source>
</evidence>
<organism evidence="5 6">
    <name type="scientific">Staphylococcus nepalensis</name>
    <dbReference type="NCBI Taxonomy" id="214473"/>
    <lineage>
        <taxon>Bacteria</taxon>
        <taxon>Bacillati</taxon>
        <taxon>Bacillota</taxon>
        <taxon>Bacilli</taxon>
        <taxon>Bacillales</taxon>
        <taxon>Staphylococcaceae</taxon>
        <taxon>Staphylococcus</taxon>
    </lineage>
</organism>
<evidence type="ECO:0000256" key="2">
    <source>
        <dbReference type="ARBA" id="ARBA00023125"/>
    </source>
</evidence>
<evidence type="ECO:0000256" key="1">
    <source>
        <dbReference type="ARBA" id="ARBA00023015"/>
    </source>
</evidence>
<keyword evidence="1" id="KW-0805">Transcription regulation</keyword>
<dbReference type="Proteomes" id="UP000254412">
    <property type="component" value="Unassembled WGS sequence"/>
</dbReference>
<dbReference type="Pfam" id="PF01638">
    <property type="entry name" value="HxlR"/>
    <property type="match status" value="1"/>
</dbReference>
<keyword evidence="2" id="KW-0238">DNA-binding</keyword>
<proteinExistence type="predicted"/>
<sequence>MIYVSTFFSVKIMYMGGDLMSMQAFHGKVKNIDDTPFGYTMSIIGGKWKMVILYLIAENEKVRFNALKRMIGTITYKTLSTQLKELEANGIIIRTEYPQIPPKVEYSLSEKGKSLIPILETICEWGLDH</sequence>
<keyword evidence="3" id="KW-0804">Transcription</keyword>
<dbReference type="InterPro" id="IPR011991">
    <property type="entry name" value="ArsR-like_HTH"/>
</dbReference>
<dbReference type="AlphaFoldDB" id="A0A380GJB6"/>
<name>A0A380GJB6_9STAP</name>
<dbReference type="InterPro" id="IPR036390">
    <property type="entry name" value="WH_DNA-bd_sf"/>
</dbReference>
<dbReference type="InterPro" id="IPR036388">
    <property type="entry name" value="WH-like_DNA-bd_sf"/>
</dbReference>
<dbReference type="GO" id="GO:0003677">
    <property type="term" value="F:DNA binding"/>
    <property type="evidence" value="ECO:0007669"/>
    <property type="project" value="UniProtKB-KW"/>
</dbReference>
<dbReference type="InterPro" id="IPR002577">
    <property type="entry name" value="HTH_HxlR"/>
</dbReference>
<evidence type="ECO:0000256" key="3">
    <source>
        <dbReference type="ARBA" id="ARBA00023163"/>
    </source>
</evidence>